<dbReference type="AlphaFoldDB" id="A0A1B7L8I3"/>
<dbReference type="EMBL" id="LYRP01000001">
    <property type="protein sequence ID" value="OAT78531.1"/>
    <property type="molecule type" value="Genomic_DNA"/>
</dbReference>
<dbReference type="Pfam" id="PF13996">
    <property type="entry name" value="YobH"/>
    <property type="match status" value="1"/>
</dbReference>
<evidence type="ECO:0000256" key="2">
    <source>
        <dbReference type="ARBA" id="ARBA00022729"/>
    </source>
</evidence>
<keyword evidence="4" id="KW-1185">Reference proteome</keyword>
<evidence type="ECO:0000313" key="4">
    <source>
        <dbReference type="Proteomes" id="UP000078225"/>
    </source>
</evidence>
<dbReference type="InterPro" id="IPR025611">
    <property type="entry name" value="YobH"/>
</dbReference>
<protein>
    <recommendedName>
        <fullName evidence="1">Uncharacterized protein YobH</fullName>
    </recommendedName>
</protein>
<organism evidence="3 4">
    <name type="scientific">Mangrovibacter phragmitis</name>
    <dbReference type="NCBI Taxonomy" id="1691903"/>
    <lineage>
        <taxon>Bacteria</taxon>
        <taxon>Pseudomonadati</taxon>
        <taxon>Pseudomonadota</taxon>
        <taxon>Gammaproteobacteria</taxon>
        <taxon>Enterobacterales</taxon>
        <taxon>Enterobacteriaceae</taxon>
        <taxon>Mangrovibacter</taxon>
    </lineage>
</organism>
<evidence type="ECO:0000256" key="1">
    <source>
        <dbReference type="ARBA" id="ARBA00019316"/>
    </source>
</evidence>
<sequence length="80" mass="8709">MRLIIRLVIALAVLWAGLLVSGYGLLIGSHENAAGLGIKCNYLTARHITSAQYLHLDNNFFGVASCPLLRKTDEVIDTGR</sequence>
<comment type="caution">
    <text evidence="3">The sequence shown here is derived from an EMBL/GenBank/DDBJ whole genome shotgun (WGS) entry which is preliminary data.</text>
</comment>
<gene>
    <name evidence="3" type="ORF">A9B99_02035</name>
</gene>
<dbReference type="Proteomes" id="UP000078225">
    <property type="component" value="Unassembled WGS sequence"/>
</dbReference>
<dbReference type="OrthoDB" id="6415197at2"/>
<keyword evidence="2" id="KW-0732">Signal</keyword>
<accession>A0A1B7L8I3</accession>
<proteinExistence type="predicted"/>
<reference evidence="4" key="1">
    <citation type="submission" date="2016-05" db="EMBL/GenBank/DDBJ databases">
        <authorList>
            <person name="Behera P."/>
            <person name="Vaishampayan P."/>
            <person name="Singh N."/>
            <person name="Raina V."/>
            <person name="Suar M."/>
            <person name="Pattnaik A."/>
            <person name="Rastogi G."/>
        </authorList>
    </citation>
    <scope>NUCLEOTIDE SEQUENCE [LARGE SCALE GENOMIC DNA]</scope>
    <source>
        <strain evidence="4">MP23</strain>
    </source>
</reference>
<name>A0A1B7L8I3_9ENTR</name>
<dbReference type="RefSeq" id="WP_064594123.1">
    <property type="nucleotide sequence ID" value="NZ_CP134782.1"/>
</dbReference>
<evidence type="ECO:0000313" key="3">
    <source>
        <dbReference type="EMBL" id="OAT78531.1"/>
    </source>
</evidence>
<dbReference type="STRING" id="1691903.A9B99_02035"/>